<dbReference type="GO" id="GO:0004314">
    <property type="term" value="F:[acyl-carrier-protein] S-malonyltransferase activity"/>
    <property type="evidence" value="ECO:0007669"/>
    <property type="project" value="UniProtKB-EC"/>
</dbReference>
<evidence type="ECO:0000256" key="4">
    <source>
        <dbReference type="PIRNR" id="PIRNR000446"/>
    </source>
</evidence>
<name>A0A7R7EH94_9FIRM</name>
<dbReference type="InterPro" id="IPR014043">
    <property type="entry name" value="Acyl_transferase_dom"/>
</dbReference>
<feature type="active site" evidence="5">
    <location>
        <position position="201"/>
    </location>
</feature>
<dbReference type="FunFam" id="3.30.70.250:FF:000001">
    <property type="entry name" value="Malonyl CoA-acyl carrier protein transacylase"/>
    <property type="match status" value="1"/>
</dbReference>
<feature type="active site" evidence="5">
    <location>
        <position position="90"/>
    </location>
</feature>
<evidence type="ECO:0000259" key="6">
    <source>
        <dbReference type="SMART" id="SM00827"/>
    </source>
</evidence>
<dbReference type="InterPro" id="IPR016036">
    <property type="entry name" value="Malonyl_transacylase_ACP-bd"/>
</dbReference>
<dbReference type="KEGG" id="ahb:bsdtb5_00140"/>
<dbReference type="RefSeq" id="WP_271714031.1">
    <property type="nucleotide sequence ID" value="NZ_AP024169.1"/>
</dbReference>
<dbReference type="PANTHER" id="PTHR42681:SF1">
    <property type="entry name" value="MALONYL-COA-ACYL CARRIER PROTEIN TRANSACYLASE, MITOCHONDRIAL"/>
    <property type="match status" value="1"/>
</dbReference>
<comment type="catalytic activity">
    <reaction evidence="3 4">
        <text>holo-[ACP] + malonyl-CoA = malonyl-[ACP] + CoA</text>
        <dbReference type="Rhea" id="RHEA:41792"/>
        <dbReference type="Rhea" id="RHEA-COMP:9623"/>
        <dbReference type="Rhea" id="RHEA-COMP:9685"/>
        <dbReference type="ChEBI" id="CHEBI:57287"/>
        <dbReference type="ChEBI" id="CHEBI:57384"/>
        <dbReference type="ChEBI" id="CHEBI:64479"/>
        <dbReference type="ChEBI" id="CHEBI:78449"/>
        <dbReference type="EC" id="2.3.1.39"/>
    </reaction>
</comment>
<dbReference type="SUPFAM" id="SSF52151">
    <property type="entry name" value="FabD/lysophospholipase-like"/>
    <property type="match status" value="1"/>
</dbReference>
<evidence type="ECO:0000256" key="5">
    <source>
        <dbReference type="PIRSR" id="PIRSR000446-1"/>
    </source>
</evidence>
<comment type="similarity">
    <text evidence="4">Belongs to the fabD family.</text>
</comment>
<evidence type="ECO:0000256" key="3">
    <source>
        <dbReference type="ARBA" id="ARBA00048462"/>
    </source>
</evidence>
<dbReference type="Gene3D" id="3.30.70.250">
    <property type="entry name" value="Malonyl-CoA ACP transacylase, ACP-binding"/>
    <property type="match status" value="1"/>
</dbReference>
<dbReference type="SUPFAM" id="SSF55048">
    <property type="entry name" value="Probable ACP-binding domain of malonyl-CoA ACP transacylase"/>
    <property type="match status" value="1"/>
</dbReference>
<dbReference type="PANTHER" id="PTHR42681">
    <property type="entry name" value="MALONYL-COA-ACYL CARRIER PROTEIN TRANSACYLASE, MITOCHONDRIAL"/>
    <property type="match status" value="1"/>
</dbReference>
<keyword evidence="2 4" id="KW-0012">Acyltransferase</keyword>
<dbReference type="NCBIfam" id="TIGR00128">
    <property type="entry name" value="fabD"/>
    <property type="match status" value="1"/>
</dbReference>
<evidence type="ECO:0000313" key="7">
    <source>
        <dbReference type="EMBL" id="BCN28719.1"/>
    </source>
</evidence>
<dbReference type="EC" id="2.3.1.39" evidence="4"/>
<dbReference type="InterPro" id="IPR024925">
    <property type="entry name" value="Malonyl_CoA-ACP_transAc"/>
</dbReference>
<proteinExistence type="inferred from homology"/>
<dbReference type="Pfam" id="PF00698">
    <property type="entry name" value="Acyl_transf_1"/>
    <property type="match status" value="1"/>
</dbReference>
<dbReference type="Proteomes" id="UP000595897">
    <property type="component" value="Chromosome"/>
</dbReference>
<dbReference type="InterPro" id="IPR001227">
    <property type="entry name" value="Ac_transferase_dom_sf"/>
</dbReference>
<dbReference type="InterPro" id="IPR004410">
    <property type="entry name" value="Malonyl_CoA-ACP_transAc_FabD"/>
</dbReference>
<reference evidence="7 8" key="1">
    <citation type="submission" date="2020-11" db="EMBL/GenBank/DDBJ databases">
        <title>Draft genome sequencing of a Lachnospiraceae strain isolated from anoxic soil subjected to BSD treatment.</title>
        <authorList>
            <person name="Uek A."/>
            <person name="Tonouchi A."/>
        </authorList>
    </citation>
    <scope>NUCLEOTIDE SEQUENCE [LARGE SCALE GENOMIC DNA]</scope>
    <source>
        <strain evidence="7 8">TB5</strain>
    </source>
</reference>
<dbReference type="InterPro" id="IPR050858">
    <property type="entry name" value="Mal-CoA-ACP_Trans/PKS_FabD"/>
</dbReference>
<evidence type="ECO:0000313" key="8">
    <source>
        <dbReference type="Proteomes" id="UP000595897"/>
    </source>
</evidence>
<dbReference type="GO" id="GO:0006633">
    <property type="term" value="P:fatty acid biosynthetic process"/>
    <property type="evidence" value="ECO:0007669"/>
    <property type="project" value="TreeGrafter"/>
</dbReference>
<keyword evidence="1 4" id="KW-0808">Transferase</keyword>
<dbReference type="GO" id="GO:0005829">
    <property type="term" value="C:cytosol"/>
    <property type="evidence" value="ECO:0007669"/>
    <property type="project" value="TreeGrafter"/>
</dbReference>
<organism evidence="7 8">
    <name type="scientific">Anaeromicropila herbilytica</name>
    <dbReference type="NCBI Taxonomy" id="2785025"/>
    <lineage>
        <taxon>Bacteria</taxon>
        <taxon>Bacillati</taxon>
        <taxon>Bacillota</taxon>
        <taxon>Clostridia</taxon>
        <taxon>Lachnospirales</taxon>
        <taxon>Lachnospiraceae</taxon>
        <taxon>Anaeromicropila</taxon>
    </lineage>
</organism>
<dbReference type="Gene3D" id="3.40.366.10">
    <property type="entry name" value="Malonyl-Coenzyme A Acyl Carrier Protein, domain 2"/>
    <property type="match status" value="1"/>
</dbReference>
<accession>A0A7R7EH94</accession>
<feature type="domain" description="Malonyl-CoA:ACP transacylase (MAT)" evidence="6">
    <location>
        <begin position="7"/>
        <end position="314"/>
    </location>
</feature>
<protein>
    <recommendedName>
        <fullName evidence="4">Malonyl CoA-acyl carrier protein transacylase</fullName>
        <ecNumber evidence="4">2.3.1.39</ecNumber>
    </recommendedName>
</protein>
<dbReference type="EMBL" id="AP024169">
    <property type="protein sequence ID" value="BCN28719.1"/>
    <property type="molecule type" value="Genomic_DNA"/>
</dbReference>
<sequence length="314" mass="35049">MFKTAFIFPGQGSQYIGMARDFYEKLPECKEIFDIASRELNLDMQKLCFEENELLNKTEYTQAAMLTSCVSILMAVLKSDVKPDIVAGLSLGEYSALVANGVFTFSEAVKLVRKRGIYMEHEVPNGIGSMSAILGMDKEKVEEICQKVSKELNKVVEPANFNCPGQIVISGDKVAVLKANEKLKEAGAKRAIELNVSGPFHSSLLKGAGEKLAMELEKIELHDMNIPYLSNVTGKIVSDKENIKKLLEEQVYKSVRWQECVENMINDGVERFIEIGPGKTLSGFIKKIDKTKEVINIEKLEDLEKLTNVSIKKN</sequence>
<keyword evidence="8" id="KW-1185">Reference proteome</keyword>
<evidence type="ECO:0000256" key="2">
    <source>
        <dbReference type="ARBA" id="ARBA00023315"/>
    </source>
</evidence>
<gene>
    <name evidence="7" type="primary">fabD</name>
    <name evidence="7" type="ORF">bsdtb5_00140</name>
</gene>
<dbReference type="InterPro" id="IPR016035">
    <property type="entry name" value="Acyl_Trfase/lysoPLipase"/>
</dbReference>
<dbReference type="PIRSF" id="PIRSF000446">
    <property type="entry name" value="Mct"/>
    <property type="match status" value="1"/>
</dbReference>
<dbReference type="SMART" id="SM00827">
    <property type="entry name" value="PKS_AT"/>
    <property type="match status" value="1"/>
</dbReference>
<evidence type="ECO:0000256" key="1">
    <source>
        <dbReference type="ARBA" id="ARBA00022679"/>
    </source>
</evidence>
<dbReference type="AlphaFoldDB" id="A0A7R7EH94"/>